<proteinExistence type="predicted"/>
<protein>
    <submittedName>
        <fullName evidence="2">Uncharacterized protein</fullName>
    </submittedName>
</protein>
<dbReference type="Proteomes" id="UP001230188">
    <property type="component" value="Unassembled WGS sequence"/>
</dbReference>
<reference evidence="2" key="1">
    <citation type="submission" date="2023-01" db="EMBL/GenBank/DDBJ databases">
        <title>Metagenome sequencing of chrysophaentin producing Chrysophaeum taylorii.</title>
        <authorList>
            <person name="Davison J."/>
            <person name="Bewley C."/>
        </authorList>
    </citation>
    <scope>NUCLEOTIDE SEQUENCE</scope>
    <source>
        <strain evidence="2">NIES-1699</strain>
    </source>
</reference>
<feature type="region of interest" description="Disordered" evidence="1">
    <location>
        <begin position="1"/>
        <end position="23"/>
    </location>
</feature>
<sequence>MAANNVAYVPSTADGPEPAPAKPSALARTTALTKSLVVGKLAPSKLFKAGALTLDGVRRWVELRGGVLTISTTKGGELLFRAPMKFVQVVADAATRETARRHRGKIAPNEIALYVEPELMNREVDAQSSRFGFGWFPGHLRPGYTPPEASLAGDVKRQNFSLFADNAADKQSWRITLNTAAKSLRDWAYVKHEITDSFAYLSGKKR</sequence>
<comment type="caution">
    <text evidence="2">The sequence shown here is derived from an EMBL/GenBank/DDBJ whole genome shotgun (WGS) entry which is preliminary data.</text>
</comment>
<accession>A0AAD7U6Q8</accession>
<dbReference type="AlphaFoldDB" id="A0AAD7U6Q8"/>
<keyword evidence="3" id="KW-1185">Reference proteome</keyword>
<evidence type="ECO:0000313" key="2">
    <source>
        <dbReference type="EMBL" id="KAJ8598297.1"/>
    </source>
</evidence>
<evidence type="ECO:0000313" key="3">
    <source>
        <dbReference type="Proteomes" id="UP001230188"/>
    </source>
</evidence>
<gene>
    <name evidence="2" type="ORF">CTAYLR_006007</name>
</gene>
<dbReference type="EMBL" id="JAQMWT010000679">
    <property type="protein sequence ID" value="KAJ8598297.1"/>
    <property type="molecule type" value="Genomic_DNA"/>
</dbReference>
<name>A0AAD7U6Q8_9STRA</name>
<organism evidence="2 3">
    <name type="scientific">Chrysophaeum taylorii</name>
    <dbReference type="NCBI Taxonomy" id="2483200"/>
    <lineage>
        <taxon>Eukaryota</taxon>
        <taxon>Sar</taxon>
        <taxon>Stramenopiles</taxon>
        <taxon>Ochrophyta</taxon>
        <taxon>Pelagophyceae</taxon>
        <taxon>Pelagomonadales</taxon>
        <taxon>Pelagomonadaceae</taxon>
        <taxon>Chrysophaeum</taxon>
    </lineage>
</organism>
<evidence type="ECO:0000256" key="1">
    <source>
        <dbReference type="SAM" id="MobiDB-lite"/>
    </source>
</evidence>